<evidence type="ECO:0000313" key="1">
    <source>
        <dbReference type="EMBL" id="OWM88460.1"/>
    </source>
</evidence>
<accession>A0A218XUG5</accession>
<organism evidence="1 2">
    <name type="scientific">Punica granatum</name>
    <name type="common">Pomegranate</name>
    <dbReference type="NCBI Taxonomy" id="22663"/>
    <lineage>
        <taxon>Eukaryota</taxon>
        <taxon>Viridiplantae</taxon>
        <taxon>Streptophyta</taxon>
        <taxon>Embryophyta</taxon>
        <taxon>Tracheophyta</taxon>
        <taxon>Spermatophyta</taxon>
        <taxon>Magnoliopsida</taxon>
        <taxon>eudicotyledons</taxon>
        <taxon>Gunneridae</taxon>
        <taxon>Pentapetalae</taxon>
        <taxon>rosids</taxon>
        <taxon>malvids</taxon>
        <taxon>Myrtales</taxon>
        <taxon>Lythraceae</taxon>
        <taxon>Punica</taxon>
    </lineage>
</organism>
<comment type="caution">
    <text evidence="1">The sequence shown here is derived from an EMBL/GenBank/DDBJ whole genome shotgun (WGS) entry which is preliminary data.</text>
</comment>
<sequence>MAQALATPVAPSLSLVCNPSRNSGSLSTLLPFLSRASSLTLIDYILPSFPLRELVEALNITYKSIARSFIINVERSTVIYERCGIARSFIIVVKLVVPMSVEVNRKTKAIA</sequence>
<evidence type="ECO:0000313" key="2">
    <source>
        <dbReference type="Proteomes" id="UP000197138"/>
    </source>
</evidence>
<protein>
    <submittedName>
        <fullName evidence="1">Uncharacterized protein</fullName>
    </submittedName>
</protein>
<dbReference type="Proteomes" id="UP000197138">
    <property type="component" value="Unassembled WGS sequence"/>
</dbReference>
<name>A0A218XUG5_PUNGR</name>
<gene>
    <name evidence="1" type="ORF">CDL15_Pgr003872</name>
</gene>
<dbReference type="EMBL" id="MTKT01000797">
    <property type="protein sequence ID" value="OWM88460.1"/>
    <property type="molecule type" value="Genomic_DNA"/>
</dbReference>
<proteinExistence type="predicted"/>
<dbReference type="AlphaFoldDB" id="A0A218XUG5"/>
<reference evidence="2" key="1">
    <citation type="journal article" date="2017" name="Plant J.">
        <title>The pomegranate (Punica granatum L.) genome and the genomics of punicalagin biosynthesis.</title>
        <authorList>
            <person name="Qin G."/>
            <person name="Xu C."/>
            <person name="Ming R."/>
            <person name="Tang H."/>
            <person name="Guyot R."/>
            <person name="Kramer E.M."/>
            <person name="Hu Y."/>
            <person name="Yi X."/>
            <person name="Qi Y."/>
            <person name="Xu X."/>
            <person name="Gao Z."/>
            <person name="Pan H."/>
            <person name="Jian J."/>
            <person name="Tian Y."/>
            <person name="Yue Z."/>
            <person name="Xu Y."/>
        </authorList>
    </citation>
    <scope>NUCLEOTIDE SEQUENCE [LARGE SCALE GENOMIC DNA]</scope>
    <source>
        <strain evidence="2">cv. Dabenzi</strain>
    </source>
</reference>